<dbReference type="Pfam" id="PF02153">
    <property type="entry name" value="PDH_N"/>
    <property type="match status" value="1"/>
</dbReference>
<feature type="domain" description="Chorismate mutase" evidence="2">
    <location>
        <begin position="1"/>
        <end position="89"/>
    </location>
</feature>
<dbReference type="EMBL" id="AP018930">
    <property type="protein sequence ID" value="BBG27004.1"/>
    <property type="molecule type" value="Genomic_DNA"/>
</dbReference>
<dbReference type="InterPro" id="IPR036291">
    <property type="entry name" value="NAD(P)-bd_dom_sf"/>
</dbReference>
<accession>A0A510E3C7</accession>
<keyword evidence="1" id="KW-0560">Oxidoreductase</keyword>
<dbReference type="InterPro" id="IPR003099">
    <property type="entry name" value="Prephen_DH"/>
</dbReference>
<dbReference type="NCBIfam" id="TIGR01791">
    <property type="entry name" value="CM_archaeal"/>
    <property type="match status" value="1"/>
</dbReference>
<dbReference type="GO" id="GO:0004665">
    <property type="term" value="F:prephenate dehydrogenase (NADP+) activity"/>
    <property type="evidence" value="ECO:0007669"/>
    <property type="project" value="InterPro"/>
</dbReference>
<organism evidence="4 5">
    <name type="scientific">Sulfuracidifex tepidarius</name>
    <dbReference type="NCBI Taxonomy" id="1294262"/>
    <lineage>
        <taxon>Archaea</taxon>
        <taxon>Thermoproteota</taxon>
        <taxon>Thermoprotei</taxon>
        <taxon>Sulfolobales</taxon>
        <taxon>Sulfolobaceae</taxon>
        <taxon>Sulfuracidifex</taxon>
    </lineage>
</organism>
<dbReference type="GeneID" id="41717871"/>
<dbReference type="InterPro" id="IPR010950">
    <property type="entry name" value="Chorismate_mutase_arc"/>
</dbReference>
<dbReference type="AlphaFoldDB" id="A0A510E3C7"/>
<protein>
    <submittedName>
        <fullName evidence="4">Shikimate dehydrogenase</fullName>
    </submittedName>
</protein>
<dbReference type="PROSITE" id="PS51176">
    <property type="entry name" value="PDH_ADH"/>
    <property type="match status" value="1"/>
</dbReference>
<dbReference type="PANTHER" id="PTHR21363">
    <property type="entry name" value="PREPHENATE DEHYDROGENASE"/>
    <property type="match status" value="1"/>
</dbReference>
<feature type="domain" description="Prephenate/arogenate dehydrogenase" evidence="3">
    <location>
        <begin position="92"/>
        <end position="347"/>
    </location>
</feature>
<dbReference type="Gene3D" id="3.40.50.720">
    <property type="entry name" value="NAD(P)-binding Rossmann-like Domain"/>
    <property type="match status" value="1"/>
</dbReference>
<dbReference type="InterPro" id="IPR036979">
    <property type="entry name" value="CM_dom_sf"/>
</dbReference>
<evidence type="ECO:0000256" key="1">
    <source>
        <dbReference type="ARBA" id="ARBA00023002"/>
    </source>
</evidence>
<dbReference type="Proteomes" id="UP000325030">
    <property type="component" value="Chromosome"/>
</dbReference>
<dbReference type="Pfam" id="PF01817">
    <property type="entry name" value="CM_2"/>
    <property type="match status" value="1"/>
</dbReference>
<dbReference type="GO" id="GO:0008977">
    <property type="term" value="F:prephenate dehydrogenase (NAD+) activity"/>
    <property type="evidence" value="ECO:0007669"/>
    <property type="project" value="InterPro"/>
</dbReference>
<dbReference type="SMART" id="SM00830">
    <property type="entry name" value="CM_2"/>
    <property type="match status" value="1"/>
</dbReference>
<dbReference type="InterPro" id="IPR002701">
    <property type="entry name" value="CM_II_prokaryot"/>
</dbReference>
<dbReference type="SUPFAM" id="SSF51735">
    <property type="entry name" value="NAD(P)-binding Rossmann-fold domains"/>
    <property type="match status" value="1"/>
</dbReference>
<evidence type="ECO:0000259" key="3">
    <source>
        <dbReference type="PROSITE" id="PS51176"/>
    </source>
</evidence>
<dbReference type="InterPro" id="IPR036263">
    <property type="entry name" value="Chorismate_II_sf"/>
</dbReference>
<gene>
    <name evidence="4" type="ORF">IC007_1533</name>
</gene>
<dbReference type="RefSeq" id="WP_149564839.1">
    <property type="nucleotide sequence ID" value="NZ_AP018930.1"/>
</dbReference>
<dbReference type="PROSITE" id="PS51168">
    <property type="entry name" value="CHORISMATE_MUT_2"/>
    <property type="match status" value="1"/>
</dbReference>
<evidence type="ECO:0000313" key="5">
    <source>
        <dbReference type="Proteomes" id="UP000325030"/>
    </source>
</evidence>
<name>A0A510E3C7_9CREN</name>
<dbReference type="GO" id="GO:0006571">
    <property type="term" value="P:tyrosine biosynthetic process"/>
    <property type="evidence" value="ECO:0007669"/>
    <property type="project" value="InterPro"/>
</dbReference>
<dbReference type="InterPro" id="IPR046826">
    <property type="entry name" value="PDH_N"/>
</dbReference>
<dbReference type="PANTHER" id="PTHR21363:SF0">
    <property type="entry name" value="PREPHENATE DEHYDROGENASE [NADP(+)]"/>
    <property type="match status" value="1"/>
</dbReference>
<dbReference type="GO" id="GO:0004106">
    <property type="term" value="F:chorismate mutase activity"/>
    <property type="evidence" value="ECO:0007669"/>
    <property type="project" value="InterPro"/>
</dbReference>
<proteinExistence type="predicted"/>
<evidence type="ECO:0000259" key="2">
    <source>
        <dbReference type="PROSITE" id="PS51168"/>
    </source>
</evidence>
<dbReference type="Gene3D" id="1.20.59.10">
    <property type="entry name" value="Chorismate mutase"/>
    <property type="match status" value="1"/>
</dbReference>
<sequence>MTDISSLRSEIDKVDEQILSLLSLRFKLVKEVGKLKRKDGKPLTDKSREEEVVEKWVARSRSLGIPESFIRSILPLFFSYSKMLELNPDEKRRVVIIGYGGMSRSLTSLLSLVGHEVVITGRNLSKASSLASEFRAVTMKMNEAIKWGEIIIITIPPDPIESGFIDETFPIMKEKTVMDITSSKARVFTYLERKSIEHSFRFVSTHPLFGPFLFPVGEKIAIMRSRTSGDIDDLVSFWSKAGLSPVLTDPETHEKAMSIVQVLVHFYMMGMDESIREASSIMGINPNLFETTNFREISKSLERVRSLSSVILEIQSNNPYAEEIREISINALKKVHEELLSDKKMNR</sequence>
<evidence type="ECO:0000313" key="4">
    <source>
        <dbReference type="EMBL" id="BBG27004.1"/>
    </source>
</evidence>
<dbReference type="GO" id="GO:0046417">
    <property type="term" value="P:chorismate metabolic process"/>
    <property type="evidence" value="ECO:0007669"/>
    <property type="project" value="InterPro"/>
</dbReference>
<dbReference type="GO" id="GO:0070403">
    <property type="term" value="F:NAD+ binding"/>
    <property type="evidence" value="ECO:0007669"/>
    <property type="project" value="InterPro"/>
</dbReference>
<dbReference type="SUPFAM" id="SSF48600">
    <property type="entry name" value="Chorismate mutase II"/>
    <property type="match status" value="1"/>
</dbReference>
<dbReference type="InterPro" id="IPR050812">
    <property type="entry name" value="Preph/Arog_dehydrog"/>
</dbReference>
<reference evidence="5" key="1">
    <citation type="submission" date="2018-09" db="EMBL/GenBank/DDBJ databases">
        <title>Complete Genome Sequencing of Sulfolobus sp. JCM 16834.</title>
        <authorList>
            <person name="Kato S."/>
            <person name="Itoh T."/>
            <person name="Ohkuma M."/>
        </authorList>
    </citation>
    <scope>NUCLEOTIDE SEQUENCE [LARGE SCALE GENOMIC DNA]</scope>
    <source>
        <strain evidence="5">IC-007</strain>
    </source>
</reference>